<dbReference type="OrthoDB" id="189220at2759"/>
<dbReference type="InterPro" id="IPR002073">
    <property type="entry name" value="PDEase_catalytic_dom"/>
</dbReference>
<evidence type="ECO:0000256" key="1">
    <source>
        <dbReference type="ARBA" id="ARBA00022723"/>
    </source>
</evidence>
<dbReference type="AlphaFoldDB" id="A0A177B2I6"/>
<dbReference type="GO" id="GO:0004114">
    <property type="term" value="F:3',5'-cyclic-nucleotide phosphodiesterase activity"/>
    <property type="evidence" value="ECO:0007669"/>
    <property type="project" value="InterPro"/>
</dbReference>
<dbReference type="GO" id="GO:0046872">
    <property type="term" value="F:metal ion binding"/>
    <property type="evidence" value="ECO:0007669"/>
    <property type="project" value="UniProtKB-KW"/>
</dbReference>
<keyword evidence="2" id="KW-0378">Hydrolase</keyword>
<evidence type="ECO:0000313" key="4">
    <source>
        <dbReference type="EMBL" id="OAF68497.1"/>
    </source>
</evidence>
<dbReference type="GO" id="GO:0007165">
    <property type="term" value="P:signal transduction"/>
    <property type="evidence" value="ECO:0007669"/>
    <property type="project" value="InterPro"/>
</dbReference>
<proteinExistence type="predicted"/>
<dbReference type="PANTHER" id="PTHR11347">
    <property type="entry name" value="CYCLIC NUCLEOTIDE PHOSPHODIESTERASE"/>
    <property type="match status" value="1"/>
</dbReference>
<dbReference type="EMBL" id="LWCA01000436">
    <property type="protein sequence ID" value="OAF68497.1"/>
    <property type="molecule type" value="Genomic_DNA"/>
</dbReference>
<dbReference type="InterPro" id="IPR036971">
    <property type="entry name" value="PDEase_catalytic_dom_sf"/>
</dbReference>
<protein>
    <recommendedName>
        <fullName evidence="3">PDEase domain-containing protein</fullName>
    </recommendedName>
</protein>
<dbReference type="Pfam" id="PF00233">
    <property type="entry name" value="PDEase_I"/>
    <property type="match status" value="2"/>
</dbReference>
<evidence type="ECO:0000313" key="5">
    <source>
        <dbReference type="Proteomes" id="UP000078046"/>
    </source>
</evidence>
<keyword evidence="5" id="KW-1185">Reference proteome</keyword>
<name>A0A177B2I6_9BILA</name>
<dbReference type="Proteomes" id="UP000078046">
    <property type="component" value="Unassembled WGS sequence"/>
</dbReference>
<dbReference type="SUPFAM" id="SSF109604">
    <property type="entry name" value="HD-domain/PDEase-like"/>
    <property type="match status" value="1"/>
</dbReference>
<evidence type="ECO:0000259" key="3">
    <source>
        <dbReference type="PROSITE" id="PS51845"/>
    </source>
</evidence>
<keyword evidence="1" id="KW-0479">Metal-binding</keyword>
<evidence type="ECO:0000256" key="2">
    <source>
        <dbReference type="ARBA" id="ARBA00022801"/>
    </source>
</evidence>
<comment type="caution">
    <text evidence="4">The sequence shown here is derived from an EMBL/GenBank/DDBJ whole genome shotgun (WGS) entry which is preliminary data.</text>
</comment>
<organism evidence="4 5">
    <name type="scientific">Intoshia linei</name>
    <dbReference type="NCBI Taxonomy" id="1819745"/>
    <lineage>
        <taxon>Eukaryota</taxon>
        <taxon>Metazoa</taxon>
        <taxon>Spiralia</taxon>
        <taxon>Lophotrochozoa</taxon>
        <taxon>Mesozoa</taxon>
        <taxon>Orthonectida</taxon>
        <taxon>Rhopaluridae</taxon>
        <taxon>Intoshia</taxon>
    </lineage>
</organism>
<feature type="domain" description="PDEase" evidence="3">
    <location>
        <begin position="1"/>
        <end position="186"/>
    </location>
</feature>
<gene>
    <name evidence="4" type="ORF">A3Q56_03722</name>
</gene>
<dbReference type="PROSITE" id="PS51845">
    <property type="entry name" value="PDEASE_I_2"/>
    <property type="match status" value="1"/>
</dbReference>
<sequence length="191" mass="22247">MILHAADISHPAKIWKYHSKWSTMLTKEFFNQVKIQLLCKWFESTEYKLDSFLSNKLSDPGDIESIEDTEEELTYPRTSLPLSTKIVNGKKEKQLNIPISPLCNESTCNIAKSQIGFVTYIVKPCFELLSKMLKKILQQYYVEVGIPKSNSFIDFKEDVYEGLNSEIWFECCNSNILDWNKIVEKDENEQN</sequence>
<reference evidence="4 5" key="1">
    <citation type="submission" date="2016-04" db="EMBL/GenBank/DDBJ databases">
        <title>The genome of Intoshia linei affirms orthonectids as highly simplified spiralians.</title>
        <authorList>
            <person name="Mikhailov K.V."/>
            <person name="Slusarev G.S."/>
            <person name="Nikitin M.A."/>
            <person name="Logacheva M.D."/>
            <person name="Penin A."/>
            <person name="Aleoshin V."/>
            <person name="Panchin Y.V."/>
        </authorList>
    </citation>
    <scope>NUCLEOTIDE SEQUENCE [LARGE SCALE GENOMIC DNA]</scope>
    <source>
        <strain evidence="4">Intl2013</strain>
        <tissue evidence="4">Whole animal</tissue>
    </source>
</reference>
<accession>A0A177B2I6</accession>
<dbReference type="Gene3D" id="1.10.1300.10">
    <property type="entry name" value="3'5'-cyclic nucleotide phosphodiesterase, catalytic domain"/>
    <property type="match status" value="1"/>
</dbReference>